<dbReference type="Gene3D" id="3.40.800.10">
    <property type="entry name" value="Ureohydrolase domain"/>
    <property type="match status" value="1"/>
</dbReference>
<dbReference type="RefSeq" id="WP_146305029.1">
    <property type="nucleotide sequence ID" value="NZ_VOHS01000008.1"/>
</dbReference>
<keyword evidence="3" id="KW-0464">Manganese</keyword>
<keyword evidence="2" id="KW-0378">Hydrolase</keyword>
<dbReference type="PANTHER" id="PTHR43782">
    <property type="entry name" value="ARGINASE"/>
    <property type="match status" value="1"/>
</dbReference>
<protein>
    <submittedName>
        <fullName evidence="5">Arginase family protein</fullName>
    </submittedName>
</protein>
<dbReference type="Proteomes" id="UP000318815">
    <property type="component" value="Unassembled WGS sequence"/>
</dbReference>
<dbReference type="PROSITE" id="PS51409">
    <property type="entry name" value="ARGINASE_2"/>
    <property type="match status" value="1"/>
</dbReference>
<dbReference type="PRINTS" id="PR00116">
    <property type="entry name" value="ARGINASE"/>
</dbReference>
<reference evidence="5 6" key="1">
    <citation type="submission" date="2019-08" db="EMBL/GenBank/DDBJ databases">
        <title>Whole genome sequencing of chitin degrading bacteria Chitinophaga pinensis YS16.</title>
        <authorList>
            <person name="Singh R.P."/>
            <person name="Manchanda G."/>
            <person name="Maurya I.K."/>
            <person name="Joshi N.K."/>
            <person name="Srivastava A.K."/>
        </authorList>
    </citation>
    <scope>NUCLEOTIDE SEQUENCE [LARGE SCALE GENOMIC DNA]</scope>
    <source>
        <strain evidence="5 6">YS-16</strain>
    </source>
</reference>
<dbReference type="EMBL" id="VOHS01000008">
    <property type="protein sequence ID" value="TWW00429.1"/>
    <property type="molecule type" value="Genomic_DNA"/>
</dbReference>
<dbReference type="OrthoDB" id="9789727at2"/>
<evidence type="ECO:0000256" key="3">
    <source>
        <dbReference type="ARBA" id="ARBA00023211"/>
    </source>
</evidence>
<dbReference type="GO" id="GO:0005737">
    <property type="term" value="C:cytoplasm"/>
    <property type="evidence" value="ECO:0007669"/>
    <property type="project" value="TreeGrafter"/>
</dbReference>
<keyword evidence="1" id="KW-0479">Metal-binding</keyword>
<dbReference type="AlphaFoldDB" id="A0A5C6LXK6"/>
<dbReference type="SUPFAM" id="SSF52768">
    <property type="entry name" value="Arginase/deacetylase"/>
    <property type="match status" value="1"/>
</dbReference>
<dbReference type="Pfam" id="PF00491">
    <property type="entry name" value="Arginase"/>
    <property type="match status" value="1"/>
</dbReference>
<keyword evidence="6" id="KW-1185">Reference proteome</keyword>
<sequence length="305" mass="33742">MRNFMIIEAPSNLGLKEPRPGVEPGVRFLPEALRRNGFAREAGINHVINIPAPPYTMDIDPDSQIRNADAICAYSQLLAERVCEAVQKDIIPIVIGGDCSILIGTALGLKCSGGSYGLFSMDGHHDYMLPFHSGTAGAAGMGLAIVSGNGHPKLCDIHSLRPYIMEQHIYSYGNRELDEEYVRIIRDSQVHYYDLPSIRERGIHAITAEFLTMIGHAGLDGFWIHLDVDILDNEIMPCVDSPEEGGLSYLELEETLIPLVNSGYFKGMHITILDPTLDPDNRYTRTFSERLAHLLRPVVEGLTVS</sequence>
<evidence type="ECO:0000313" key="6">
    <source>
        <dbReference type="Proteomes" id="UP000318815"/>
    </source>
</evidence>
<name>A0A5C6LXK6_9BACT</name>
<evidence type="ECO:0000256" key="4">
    <source>
        <dbReference type="PROSITE-ProRule" id="PRU00742"/>
    </source>
</evidence>
<dbReference type="PANTHER" id="PTHR43782:SF3">
    <property type="entry name" value="ARGINASE"/>
    <property type="match status" value="1"/>
</dbReference>
<dbReference type="InterPro" id="IPR006035">
    <property type="entry name" value="Ureohydrolase"/>
</dbReference>
<proteinExistence type="inferred from homology"/>
<dbReference type="GO" id="GO:0004053">
    <property type="term" value="F:arginase activity"/>
    <property type="evidence" value="ECO:0007669"/>
    <property type="project" value="TreeGrafter"/>
</dbReference>
<gene>
    <name evidence="5" type="ORF">FEF09_10275</name>
</gene>
<dbReference type="InterPro" id="IPR023696">
    <property type="entry name" value="Ureohydrolase_dom_sf"/>
</dbReference>
<comment type="caution">
    <text evidence="5">The sequence shown here is derived from an EMBL/GenBank/DDBJ whole genome shotgun (WGS) entry which is preliminary data.</text>
</comment>
<comment type="similarity">
    <text evidence="4">Belongs to the arginase family.</text>
</comment>
<accession>A0A5C6LXK6</accession>
<organism evidence="5 6">
    <name type="scientific">Chitinophaga pinensis</name>
    <dbReference type="NCBI Taxonomy" id="79329"/>
    <lineage>
        <taxon>Bacteria</taxon>
        <taxon>Pseudomonadati</taxon>
        <taxon>Bacteroidota</taxon>
        <taxon>Chitinophagia</taxon>
        <taxon>Chitinophagales</taxon>
        <taxon>Chitinophagaceae</taxon>
        <taxon>Chitinophaga</taxon>
    </lineage>
</organism>
<dbReference type="GO" id="GO:0030145">
    <property type="term" value="F:manganese ion binding"/>
    <property type="evidence" value="ECO:0007669"/>
    <property type="project" value="TreeGrafter"/>
</dbReference>
<evidence type="ECO:0000256" key="2">
    <source>
        <dbReference type="ARBA" id="ARBA00022801"/>
    </source>
</evidence>
<dbReference type="CDD" id="cd09999">
    <property type="entry name" value="Arginase-like_1"/>
    <property type="match status" value="1"/>
</dbReference>
<evidence type="ECO:0000313" key="5">
    <source>
        <dbReference type="EMBL" id="TWW00429.1"/>
    </source>
</evidence>
<evidence type="ECO:0000256" key="1">
    <source>
        <dbReference type="ARBA" id="ARBA00022723"/>
    </source>
</evidence>